<keyword evidence="3" id="KW-1185">Reference proteome</keyword>
<evidence type="ECO:0000313" key="2">
    <source>
        <dbReference type="EMBL" id="NML17896.1"/>
    </source>
</evidence>
<dbReference type="Proteomes" id="UP000574067">
    <property type="component" value="Unassembled WGS sequence"/>
</dbReference>
<protein>
    <submittedName>
        <fullName evidence="2">Uncharacterized protein</fullName>
    </submittedName>
</protein>
<reference evidence="2 3" key="1">
    <citation type="submission" date="2020-04" db="EMBL/GenBank/DDBJ databases">
        <title>Azohydromonas sp. isolated from soil.</title>
        <authorList>
            <person name="Dahal R.H."/>
        </authorList>
    </citation>
    <scope>NUCLEOTIDE SEQUENCE [LARGE SCALE GENOMIC DNA]</scope>
    <source>
        <strain evidence="2 3">G-1-1-14</strain>
    </source>
</reference>
<comment type="caution">
    <text evidence="2">The sequence shown here is derived from an EMBL/GenBank/DDBJ whole genome shotgun (WGS) entry which is preliminary data.</text>
</comment>
<organism evidence="2 3">
    <name type="scientific">Azohydromonas caseinilytica</name>
    <dbReference type="NCBI Taxonomy" id="2728836"/>
    <lineage>
        <taxon>Bacteria</taxon>
        <taxon>Pseudomonadati</taxon>
        <taxon>Pseudomonadota</taxon>
        <taxon>Betaproteobacteria</taxon>
        <taxon>Burkholderiales</taxon>
        <taxon>Sphaerotilaceae</taxon>
        <taxon>Azohydromonas</taxon>
    </lineage>
</organism>
<feature type="compositionally biased region" description="Low complexity" evidence="1">
    <location>
        <begin position="30"/>
        <end position="48"/>
    </location>
</feature>
<dbReference type="AlphaFoldDB" id="A0A848FFI6"/>
<feature type="compositionally biased region" description="Polar residues" evidence="1">
    <location>
        <begin position="1"/>
        <end position="27"/>
    </location>
</feature>
<proteinExistence type="predicted"/>
<evidence type="ECO:0000256" key="1">
    <source>
        <dbReference type="SAM" id="MobiDB-lite"/>
    </source>
</evidence>
<accession>A0A848FFI6</accession>
<feature type="region of interest" description="Disordered" evidence="1">
    <location>
        <begin position="1"/>
        <end position="64"/>
    </location>
</feature>
<dbReference type="RefSeq" id="WP_169162801.1">
    <property type="nucleotide sequence ID" value="NZ_JABBFW010000024.1"/>
</dbReference>
<dbReference type="EMBL" id="JABBFW010000024">
    <property type="protein sequence ID" value="NML17896.1"/>
    <property type="molecule type" value="Genomic_DNA"/>
</dbReference>
<gene>
    <name evidence="2" type="ORF">HHL10_23270</name>
</gene>
<sequence>MSSNQQQRDQKTSGTQDKQQSQSTGQGQHPPGMTRTGPTGDPTGAPTTERQGNDQGSQRGGQQG</sequence>
<evidence type="ECO:0000313" key="3">
    <source>
        <dbReference type="Proteomes" id="UP000574067"/>
    </source>
</evidence>
<name>A0A848FFI6_9BURK</name>